<dbReference type="STRING" id="3775.A0A1Q3CMY1"/>
<evidence type="ECO:0000313" key="2">
    <source>
        <dbReference type="EMBL" id="GAV81597.1"/>
    </source>
</evidence>
<dbReference type="OrthoDB" id="1581126at2759"/>
<organism evidence="2 3">
    <name type="scientific">Cephalotus follicularis</name>
    <name type="common">Albany pitcher plant</name>
    <dbReference type="NCBI Taxonomy" id="3775"/>
    <lineage>
        <taxon>Eukaryota</taxon>
        <taxon>Viridiplantae</taxon>
        <taxon>Streptophyta</taxon>
        <taxon>Embryophyta</taxon>
        <taxon>Tracheophyta</taxon>
        <taxon>Spermatophyta</taxon>
        <taxon>Magnoliopsida</taxon>
        <taxon>eudicotyledons</taxon>
        <taxon>Gunneridae</taxon>
        <taxon>Pentapetalae</taxon>
        <taxon>rosids</taxon>
        <taxon>fabids</taxon>
        <taxon>Oxalidales</taxon>
        <taxon>Cephalotaceae</taxon>
        <taxon>Cephalotus</taxon>
    </lineage>
</organism>
<dbReference type="InParanoid" id="A0A1Q3CMY1"/>
<dbReference type="PANTHER" id="PTHR33177">
    <property type="entry name" value="PUTATIVE-RELATED"/>
    <property type="match status" value="1"/>
</dbReference>
<name>A0A1Q3CMY1_CEPFO</name>
<evidence type="ECO:0000313" key="3">
    <source>
        <dbReference type="Proteomes" id="UP000187406"/>
    </source>
</evidence>
<dbReference type="EMBL" id="BDDD01002444">
    <property type="protein sequence ID" value="GAV81597.1"/>
    <property type="molecule type" value="Genomic_DNA"/>
</dbReference>
<dbReference type="PANTHER" id="PTHR33177:SF77">
    <property type="entry name" value="LITAF DOMAIN-CONTAINING PROTEIN"/>
    <property type="match status" value="1"/>
</dbReference>
<dbReference type="Pfam" id="PF24747">
    <property type="entry name" value="Zn-ribbon_GIR1"/>
    <property type="match status" value="1"/>
</dbReference>
<sequence length="110" mass="12371">MKIYHYAKNSSLDLNLKLSTPTVYYEDETSNRSDISTPLSQQSCMSSDLSSNKNLEDTNKVQVSSLILMGCSQCIIYVMVPEADPICPKCNSSILIDIFRDNPAKKSRKR</sequence>
<dbReference type="Proteomes" id="UP000187406">
    <property type="component" value="Unassembled WGS sequence"/>
</dbReference>
<proteinExistence type="predicted"/>
<comment type="caution">
    <text evidence="2">The sequence shown here is derived from an EMBL/GenBank/DDBJ whole genome shotgun (WGS) entry which is preliminary data.</text>
</comment>
<evidence type="ECO:0000259" key="1">
    <source>
        <dbReference type="Pfam" id="PF24747"/>
    </source>
</evidence>
<keyword evidence="3" id="KW-1185">Reference proteome</keyword>
<dbReference type="AlphaFoldDB" id="A0A1Q3CMY1"/>
<dbReference type="InterPro" id="IPR056440">
    <property type="entry name" value="Zn-ribbon_GIR1"/>
</dbReference>
<gene>
    <name evidence="2" type="ORF">CFOL_v3_25051</name>
</gene>
<dbReference type="InterPro" id="IPR055281">
    <property type="entry name" value="GIR1-2/SIED1"/>
</dbReference>
<reference evidence="3" key="1">
    <citation type="submission" date="2016-04" db="EMBL/GenBank/DDBJ databases">
        <title>Cephalotus genome sequencing.</title>
        <authorList>
            <person name="Fukushima K."/>
            <person name="Hasebe M."/>
            <person name="Fang X."/>
        </authorList>
    </citation>
    <scope>NUCLEOTIDE SEQUENCE [LARGE SCALE GENOMIC DNA]</scope>
    <source>
        <strain evidence="3">cv. St1</strain>
    </source>
</reference>
<accession>A0A1Q3CMY1</accession>
<feature type="domain" description="GIR1-like zinc ribbon" evidence="1">
    <location>
        <begin position="65"/>
        <end position="98"/>
    </location>
</feature>
<protein>
    <recommendedName>
        <fullName evidence="1">GIR1-like zinc ribbon domain-containing protein</fullName>
    </recommendedName>
</protein>